<feature type="transmembrane region" description="Helical" evidence="1">
    <location>
        <begin position="320"/>
        <end position="348"/>
    </location>
</feature>
<feature type="transmembrane region" description="Helical" evidence="1">
    <location>
        <begin position="282"/>
        <end position="300"/>
    </location>
</feature>
<feature type="transmembrane region" description="Helical" evidence="1">
    <location>
        <begin position="20"/>
        <end position="41"/>
    </location>
</feature>
<keyword evidence="3" id="KW-1185">Reference proteome</keyword>
<feature type="transmembrane region" description="Helical" evidence="1">
    <location>
        <begin position="158"/>
        <end position="179"/>
    </location>
</feature>
<dbReference type="AlphaFoldDB" id="A0A0D5C2W9"/>
<feature type="transmembrane region" description="Helical" evidence="1">
    <location>
        <begin position="232"/>
        <end position="252"/>
    </location>
</feature>
<dbReference type="EMBL" id="CP011070">
    <property type="protein sequence ID" value="AJW71149.1"/>
    <property type="molecule type" value="Genomic_DNA"/>
</dbReference>
<dbReference type="GeneID" id="24820648"/>
<keyword evidence="1" id="KW-0812">Transmembrane</keyword>
<dbReference type="RefSeq" id="WP_048116508.1">
    <property type="nucleotide sequence ID" value="NZ_CP011070.1"/>
</dbReference>
<dbReference type="OrthoDB" id="11953at2157"/>
<evidence type="ECO:0000313" key="3">
    <source>
        <dbReference type="Proteomes" id="UP000032408"/>
    </source>
</evidence>
<organism evidence="2 3">
    <name type="scientific">Nitrosopumilus adriaticus</name>
    <dbReference type="NCBI Taxonomy" id="1580092"/>
    <lineage>
        <taxon>Archaea</taxon>
        <taxon>Nitrososphaerota</taxon>
        <taxon>Nitrososphaeria</taxon>
        <taxon>Nitrosopumilales</taxon>
        <taxon>Nitrosopumilaceae</taxon>
        <taxon>Nitrosopumilus</taxon>
    </lineage>
</organism>
<evidence type="ECO:0000256" key="1">
    <source>
        <dbReference type="SAM" id="Phobius"/>
    </source>
</evidence>
<gene>
    <name evidence="2" type="ORF">NADRNF5_1466</name>
</gene>
<dbReference type="HOGENOM" id="CLU_736932_0_0_2"/>
<proteinExistence type="predicted"/>
<feature type="transmembrane region" description="Helical" evidence="1">
    <location>
        <begin position="258"/>
        <end position="275"/>
    </location>
</feature>
<sequence length="361" mass="40498">MPLSQSDLPKKFLKIYSEKIFLFGSIFTSFGILLVTVGGSWDITNHLLNRPESFFSPPHALMYTGVAISLIGVVLSFFGWHNLQNSKDYYFLPLKIKLIGIGLLVGAGPFDFVWHSNFGLDGLLSPPHLTLILGMFMCSMGGMVGISRYLKMRNAKSIFSYLLILAVLPIWLSGSGIISSLSLPFSNTDYFQLNPEPTFAFFVASLAFPFLISFSMLLIFRLSNSRFGMMSLLGGLFLLIYSSTAIVPNFALFDSIQFYSLNLIPFVIPDILLKVNKSRKSMIFVGGLLGSVFYMIYYPYVMYTFNESLLGKLVSPSLIYFVYFELIETVLMYTVLPAIIMGIIAIFVSEKITEKILMLKS</sequence>
<reference evidence="3" key="1">
    <citation type="submission" date="2015-03" db="EMBL/GenBank/DDBJ databases">
        <title>Characterization of two novel Thaumarchaeota isolated from the Northern Adriatic Sea.</title>
        <authorList>
            <person name="Bayer B."/>
            <person name="Vojvoda J."/>
            <person name="Offre P."/>
            <person name="Srivastava A."/>
            <person name="Elisabeth N."/>
            <person name="Garcia J.A.L."/>
            <person name="Schleper C."/>
            <person name="Herndl G.J."/>
        </authorList>
    </citation>
    <scope>NUCLEOTIDE SEQUENCE [LARGE SCALE GENOMIC DNA]</scope>
    <source>
        <strain evidence="3">NF5</strain>
    </source>
</reference>
<keyword evidence="1" id="KW-1133">Transmembrane helix</keyword>
<feature type="transmembrane region" description="Helical" evidence="1">
    <location>
        <begin position="89"/>
        <end position="108"/>
    </location>
</feature>
<accession>A0A0D5C2W9</accession>
<dbReference type="Proteomes" id="UP000032408">
    <property type="component" value="Chromosome"/>
</dbReference>
<feature type="transmembrane region" description="Helical" evidence="1">
    <location>
        <begin position="199"/>
        <end position="220"/>
    </location>
</feature>
<keyword evidence="1" id="KW-0472">Membrane</keyword>
<feature type="transmembrane region" description="Helical" evidence="1">
    <location>
        <begin position="61"/>
        <end position="80"/>
    </location>
</feature>
<evidence type="ECO:0000313" key="2">
    <source>
        <dbReference type="EMBL" id="AJW71149.1"/>
    </source>
</evidence>
<reference evidence="2 3" key="2">
    <citation type="journal article" date="2016" name="ISME J.">
        <title>Physiological and genomic characterization of two novel marine thaumarchaeal strains indicates niche differentiation.</title>
        <authorList>
            <person name="Bayer B."/>
            <person name="Vojvoda J."/>
            <person name="Offre P."/>
            <person name="Alves R.J."/>
            <person name="Elisabeth N.H."/>
            <person name="Garcia J.A."/>
            <person name="Volland J.M."/>
            <person name="Srivastava A."/>
            <person name="Schleper C."/>
            <person name="Herndl G.J."/>
        </authorList>
    </citation>
    <scope>NUCLEOTIDE SEQUENCE [LARGE SCALE GENOMIC DNA]</scope>
    <source>
        <strain evidence="2 3">NF5</strain>
    </source>
</reference>
<dbReference type="KEGG" id="nin:NADRNF5_1466"/>
<name>A0A0D5C2W9_9ARCH</name>
<feature type="transmembrane region" description="Helical" evidence="1">
    <location>
        <begin position="128"/>
        <end position="146"/>
    </location>
</feature>
<dbReference type="STRING" id="1580092.NADRNF5_1466"/>
<protein>
    <submittedName>
        <fullName evidence="2">Putative membrane protein</fullName>
    </submittedName>
</protein>